<gene>
    <name evidence="1" type="ORF">JGI24_01087</name>
</gene>
<dbReference type="AlphaFoldDB" id="A0A656DAH2"/>
<dbReference type="GO" id="GO:0030246">
    <property type="term" value="F:carbohydrate binding"/>
    <property type="evidence" value="ECO:0007669"/>
    <property type="project" value="InterPro"/>
</dbReference>
<evidence type="ECO:0000313" key="2">
    <source>
        <dbReference type="Proteomes" id="UP000243065"/>
    </source>
</evidence>
<keyword evidence="1" id="KW-0645">Protease</keyword>
<reference evidence="1 2" key="1">
    <citation type="submission" date="2015-11" db="EMBL/GenBank/DDBJ databases">
        <authorList>
            <person name="Varghese N."/>
        </authorList>
    </citation>
    <scope>NUCLEOTIDE SEQUENCE [LARGE SCALE GENOMIC DNA]</scope>
    <source>
        <strain evidence="1 2">JGI-24</strain>
    </source>
</reference>
<name>A0A656DAH2_KRYT1</name>
<dbReference type="InterPro" id="IPR013784">
    <property type="entry name" value="Carb-bd-like_fold"/>
</dbReference>
<accession>A0A656DAH2</accession>
<sequence>MKAIWRYKMKKLIFITVITFSFLNAQLSNIRGVVKDKLSGNPVEGAVVIIKDIQLRSVTDRNGRFEIKNISQGKYNLVVEAEGFEISTLENIIIESGEILYVEVELNPKIKETKIIAMGSEKITKREKGNQTAVNMLLSGGLSILTLNSNDVKYWEKTGFYVETGVAFRFSKSVLFDVVISIIGFKFKKEEFLRDYYNLSSLESGNLVMGSFYIDSKIFTGPFYFVIGLGYYISEAAASYIVNFPGPNPEKAFSKVWGQGLSIIYGIGIKPNLFAFSFEVKGMEPIQVFLFGVSIGY</sequence>
<dbReference type="EMBL" id="CZVU01000046">
    <property type="protein sequence ID" value="CUT02237.1"/>
    <property type="molecule type" value="Genomic_DNA"/>
</dbReference>
<proteinExistence type="predicted"/>
<dbReference type="Proteomes" id="UP000243065">
    <property type="component" value="Unassembled WGS sequence"/>
</dbReference>
<dbReference type="GO" id="GO:0004180">
    <property type="term" value="F:carboxypeptidase activity"/>
    <property type="evidence" value="ECO:0007669"/>
    <property type="project" value="UniProtKB-KW"/>
</dbReference>
<keyword evidence="2" id="KW-1185">Reference proteome</keyword>
<keyword evidence="1" id="KW-0121">Carboxypeptidase</keyword>
<keyword evidence="1" id="KW-0378">Hydrolase</keyword>
<organism evidence="1 2">
    <name type="scientific">Kryptobacter tengchongensis</name>
    <dbReference type="NCBI Taxonomy" id="1643429"/>
    <lineage>
        <taxon>Bacteria</taxon>
        <taxon>Pseudomonadati</taxon>
        <taxon>Candidatus Kryptoniota</taxon>
        <taxon>Candidatus Kryptobacter</taxon>
    </lineage>
</organism>
<evidence type="ECO:0000313" key="1">
    <source>
        <dbReference type="EMBL" id="CUT02237.1"/>
    </source>
</evidence>
<protein>
    <submittedName>
        <fullName evidence="1">Carboxypeptidase regulatory-like domain-containing protein</fullName>
    </submittedName>
</protein>
<dbReference type="SUPFAM" id="SSF49452">
    <property type="entry name" value="Starch-binding domain-like"/>
    <property type="match status" value="1"/>
</dbReference>
<dbReference type="Gene3D" id="2.60.40.1120">
    <property type="entry name" value="Carboxypeptidase-like, regulatory domain"/>
    <property type="match status" value="1"/>
</dbReference>
<dbReference type="Pfam" id="PF13620">
    <property type="entry name" value="CarboxypepD_reg"/>
    <property type="match status" value="1"/>
</dbReference>